<organism evidence="10 11">
    <name type="scientific">Thermobifida alba</name>
    <name type="common">Thermomonospora alba</name>
    <dbReference type="NCBI Taxonomy" id="53522"/>
    <lineage>
        <taxon>Bacteria</taxon>
        <taxon>Bacillati</taxon>
        <taxon>Actinomycetota</taxon>
        <taxon>Actinomycetes</taxon>
        <taxon>Streptosporangiales</taxon>
        <taxon>Nocardiopsidaceae</taxon>
        <taxon>Thermobifida</taxon>
    </lineage>
</organism>
<comment type="cofactor">
    <cofactor evidence="2">
        <name>thiamine diphosphate</name>
        <dbReference type="ChEBI" id="CHEBI:58937"/>
    </cofactor>
</comment>
<evidence type="ECO:0000256" key="2">
    <source>
        <dbReference type="ARBA" id="ARBA00001964"/>
    </source>
</evidence>
<dbReference type="SUPFAM" id="SSF52518">
    <property type="entry name" value="Thiamin diphosphate-binding fold (THDP-binding)"/>
    <property type="match status" value="2"/>
</dbReference>
<dbReference type="InterPro" id="IPR012001">
    <property type="entry name" value="Thiamin_PyroP_enz_TPP-bd_dom"/>
</dbReference>
<evidence type="ECO:0000259" key="9">
    <source>
        <dbReference type="Pfam" id="PF02776"/>
    </source>
</evidence>
<dbReference type="Pfam" id="PF02776">
    <property type="entry name" value="TPP_enzyme_N"/>
    <property type="match status" value="1"/>
</dbReference>
<feature type="domain" description="Thiamine pyrophosphate enzyme N-terminal TPP-binding" evidence="9">
    <location>
        <begin position="4"/>
        <end position="109"/>
    </location>
</feature>
<evidence type="ECO:0000256" key="5">
    <source>
        <dbReference type="ARBA" id="ARBA00023052"/>
    </source>
</evidence>
<dbReference type="PANTHER" id="PTHR18968:SF166">
    <property type="entry name" value="2-HYDROXYACYL-COA LYASE 2"/>
    <property type="match status" value="1"/>
</dbReference>
<evidence type="ECO:0000313" key="10">
    <source>
        <dbReference type="EMBL" id="UPT20440.1"/>
    </source>
</evidence>
<protein>
    <submittedName>
        <fullName evidence="10">Thiamine pyrophosphate-binding protein</fullName>
    </submittedName>
</protein>
<dbReference type="SUPFAM" id="SSF52467">
    <property type="entry name" value="DHS-like NAD/FAD-binding domain"/>
    <property type="match status" value="1"/>
</dbReference>
<feature type="domain" description="Thiamine pyrophosphate enzyme TPP-binding" evidence="8">
    <location>
        <begin position="387"/>
        <end position="528"/>
    </location>
</feature>
<reference evidence="10 11" key="1">
    <citation type="submission" date="2020-04" db="EMBL/GenBank/DDBJ databases">
        <title>Thermobifida alba genome sequencing and assembly.</title>
        <authorList>
            <person name="Luzics S."/>
            <person name="Horvath B."/>
            <person name="Nagy I."/>
            <person name="Toth A."/>
            <person name="Nagy I."/>
            <person name="Kukolya J."/>
        </authorList>
    </citation>
    <scope>NUCLEOTIDE SEQUENCE [LARGE SCALE GENOMIC DNA]</scope>
    <source>
        <strain evidence="10 11">DSM 43795</strain>
    </source>
</reference>
<dbReference type="InterPro" id="IPR045229">
    <property type="entry name" value="TPP_enz"/>
</dbReference>
<keyword evidence="4" id="KW-0479">Metal-binding</keyword>
<name>A0ABY4KZF9_THEAE</name>
<evidence type="ECO:0000259" key="7">
    <source>
        <dbReference type="Pfam" id="PF00205"/>
    </source>
</evidence>
<evidence type="ECO:0000259" key="8">
    <source>
        <dbReference type="Pfam" id="PF02775"/>
    </source>
</evidence>
<dbReference type="Gene3D" id="3.40.50.1220">
    <property type="entry name" value="TPP-binding domain"/>
    <property type="match status" value="1"/>
</dbReference>
<feature type="domain" description="Thiamine pyrophosphate enzyme central" evidence="7">
    <location>
        <begin position="187"/>
        <end position="317"/>
    </location>
</feature>
<comment type="cofactor">
    <cofactor evidence="1">
        <name>Mg(2+)</name>
        <dbReference type="ChEBI" id="CHEBI:18420"/>
    </cofactor>
</comment>
<dbReference type="InterPro" id="IPR012000">
    <property type="entry name" value="Thiamin_PyroP_enz_cen_dom"/>
</dbReference>
<accession>A0ABY4KZF9</accession>
<evidence type="ECO:0000256" key="1">
    <source>
        <dbReference type="ARBA" id="ARBA00001946"/>
    </source>
</evidence>
<dbReference type="Gene3D" id="3.40.50.970">
    <property type="match status" value="2"/>
</dbReference>
<evidence type="ECO:0000313" key="11">
    <source>
        <dbReference type="Proteomes" id="UP000832041"/>
    </source>
</evidence>
<keyword evidence="11" id="KW-1185">Reference proteome</keyword>
<proteinExistence type="inferred from homology"/>
<dbReference type="InterPro" id="IPR029035">
    <property type="entry name" value="DHS-like_NAD/FAD-binding_dom"/>
</dbReference>
<comment type="similarity">
    <text evidence="3 6">Belongs to the TPP enzyme family.</text>
</comment>
<evidence type="ECO:0000256" key="6">
    <source>
        <dbReference type="RuleBase" id="RU362132"/>
    </source>
</evidence>
<evidence type="ECO:0000256" key="3">
    <source>
        <dbReference type="ARBA" id="ARBA00007812"/>
    </source>
</evidence>
<dbReference type="InterPro" id="IPR011766">
    <property type="entry name" value="TPP_enzyme_TPP-bd"/>
</dbReference>
<dbReference type="PROSITE" id="PS00187">
    <property type="entry name" value="TPP_ENZYMES"/>
    <property type="match status" value="1"/>
</dbReference>
<dbReference type="Proteomes" id="UP000832041">
    <property type="component" value="Chromosome"/>
</dbReference>
<dbReference type="Pfam" id="PF00205">
    <property type="entry name" value="TPP_enzyme_M"/>
    <property type="match status" value="1"/>
</dbReference>
<sequence>MLFHEVMARALADHGVDTVFGVLGDANLYMMDSFQRVTGGRYYSFSNEAGAVLAANGFARTSGRLGVATVTHGPALTNTVTALVESVRDRTPVLLVAGDTAVVDRENFQNIAQRDVVLPTGAGFEQVRSPLTAAEDVATAIRRALLERRPVVLNVPVDFQWEDVPYQKVAPKLVEPQSVVPDPDALDAAVGVVAAARRPIVLAGRGAATPRARAALLRLAERIGAPVATTLRGKDLFRGERCNLDIFGTLSHDVAVETILKSDCVIAFGAGLNKWTTAEGSLLEDKRVVHVDLDRDSINRFSPVDAGVVGDAATVADTIVEWLDRAGVPATGFASADLAARLASRSPADFTDRSTDETVDIRTAMLRIDEEFPADRNLVFDGGRFIFHAFTMLHCPEPSAYVHTVNFGSIGLGMGNAIGAALGAPGRPTLLVTGDGGFMLGGLAEFNTAVRHGIDLVVVLFNDNAYGAEHIQFRTKGMDPAISMFDWPDFGPVATALGGQGFTVRNPAELDEALAALKNRDRPVLIEVKIDPDKVSDPGH</sequence>
<gene>
    <name evidence="10" type="ORF">FOF52_05215</name>
</gene>
<dbReference type="RefSeq" id="WP_248592695.1">
    <property type="nucleotide sequence ID" value="NZ_BAABEB010000012.1"/>
</dbReference>
<dbReference type="CDD" id="cd07035">
    <property type="entry name" value="TPP_PYR_POX_like"/>
    <property type="match status" value="1"/>
</dbReference>
<evidence type="ECO:0000256" key="4">
    <source>
        <dbReference type="ARBA" id="ARBA00022723"/>
    </source>
</evidence>
<dbReference type="Pfam" id="PF02775">
    <property type="entry name" value="TPP_enzyme_C"/>
    <property type="match status" value="1"/>
</dbReference>
<dbReference type="InterPro" id="IPR000399">
    <property type="entry name" value="TPP-bd_CS"/>
</dbReference>
<dbReference type="InterPro" id="IPR029061">
    <property type="entry name" value="THDP-binding"/>
</dbReference>
<keyword evidence="5 6" id="KW-0786">Thiamine pyrophosphate</keyword>
<dbReference type="EMBL" id="CP051627">
    <property type="protein sequence ID" value="UPT20440.1"/>
    <property type="molecule type" value="Genomic_DNA"/>
</dbReference>
<dbReference type="CDD" id="cd00568">
    <property type="entry name" value="TPP_enzymes"/>
    <property type="match status" value="1"/>
</dbReference>
<dbReference type="PANTHER" id="PTHR18968">
    <property type="entry name" value="THIAMINE PYROPHOSPHATE ENZYMES"/>
    <property type="match status" value="1"/>
</dbReference>